<dbReference type="Proteomes" id="UP001162992">
    <property type="component" value="Chromosome 7"/>
</dbReference>
<evidence type="ECO:0000313" key="2">
    <source>
        <dbReference type="Proteomes" id="UP001162992"/>
    </source>
</evidence>
<name>A0ACC2D2T1_DIPCM</name>
<comment type="caution">
    <text evidence="1">The sequence shown here is derived from an EMBL/GenBank/DDBJ whole genome shotgun (WGS) entry which is preliminary data.</text>
</comment>
<gene>
    <name evidence="1" type="ORF">O6H91_07G005700</name>
</gene>
<organism evidence="1 2">
    <name type="scientific">Diphasiastrum complanatum</name>
    <name type="common">Issler's clubmoss</name>
    <name type="synonym">Lycopodium complanatum</name>
    <dbReference type="NCBI Taxonomy" id="34168"/>
    <lineage>
        <taxon>Eukaryota</taxon>
        <taxon>Viridiplantae</taxon>
        <taxon>Streptophyta</taxon>
        <taxon>Embryophyta</taxon>
        <taxon>Tracheophyta</taxon>
        <taxon>Lycopodiopsida</taxon>
        <taxon>Lycopodiales</taxon>
        <taxon>Lycopodiaceae</taxon>
        <taxon>Lycopodioideae</taxon>
        <taxon>Diphasiastrum</taxon>
    </lineage>
</organism>
<evidence type="ECO:0000313" key="1">
    <source>
        <dbReference type="EMBL" id="KAJ7548282.1"/>
    </source>
</evidence>
<reference evidence="2" key="1">
    <citation type="journal article" date="2024" name="Proc. Natl. Acad. Sci. U.S.A.">
        <title>Extraordinary preservation of gene collinearity over three hundred million years revealed in homosporous lycophytes.</title>
        <authorList>
            <person name="Li C."/>
            <person name="Wickell D."/>
            <person name="Kuo L.Y."/>
            <person name="Chen X."/>
            <person name="Nie B."/>
            <person name="Liao X."/>
            <person name="Peng D."/>
            <person name="Ji J."/>
            <person name="Jenkins J."/>
            <person name="Williams M."/>
            <person name="Shu S."/>
            <person name="Plott C."/>
            <person name="Barry K."/>
            <person name="Rajasekar S."/>
            <person name="Grimwood J."/>
            <person name="Han X."/>
            <person name="Sun S."/>
            <person name="Hou Z."/>
            <person name="He W."/>
            <person name="Dai G."/>
            <person name="Sun C."/>
            <person name="Schmutz J."/>
            <person name="Leebens-Mack J.H."/>
            <person name="Li F.W."/>
            <person name="Wang L."/>
        </authorList>
    </citation>
    <scope>NUCLEOTIDE SEQUENCE [LARGE SCALE GENOMIC DNA]</scope>
    <source>
        <strain evidence="2">cv. PW_Plant_1</strain>
    </source>
</reference>
<protein>
    <submittedName>
        <fullName evidence="1">Uncharacterized protein</fullName>
    </submittedName>
</protein>
<accession>A0ACC2D2T1</accession>
<proteinExistence type="predicted"/>
<keyword evidence="2" id="KW-1185">Reference proteome</keyword>
<dbReference type="EMBL" id="CM055098">
    <property type="protein sequence ID" value="KAJ7548282.1"/>
    <property type="molecule type" value="Genomic_DNA"/>
</dbReference>
<sequence length="307" mass="33846">MYVMASAITSHPLTLSCFSSSSSRWSSSASISSSRSTAAGLAFWRGPQLCSFQGRSRSVSRWRQSVLVLCCQLKKLSEVEPLVLLGDDAISLLTSLPPSPGVYAVYDKVGDLQFLGLSRRVSSSIQAHAQDLPQLVGSVKINVVDAPDRNVLTEAWKQWMEEHLESTGKVPPGNAAGDTTWTKRKKPLKPDLKLTPGPHVQLTVSLEQLIDKVVKEFKVVAFIKGSRTSPQCRFSHRVLTILNEQGVEYETLNVLDEEYNPGLREAIKAYSQWPTIPQVYVKGEFIGGADVLDEMVQGGEMKKILQD</sequence>